<keyword evidence="2" id="KW-1185">Reference proteome</keyword>
<protein>
    <submittedName>
        <fullName evidence="1">Uncharacterized protein</fullName>
    </submittedName>
</protein>
<organism evidence="1 2">
    <name type="scientific">Steinernema hermaphroditum</name>
    <dbReference type="NCBI Taxonomy" id="289476"/>
    <lineage>
        <taxon>Eukaryota</taxon>
        <taxon>Metazoa</taxon>
        <taxon>Ecdysozoa</taxon>
        <taxon>Nematoda</taxon>
        <taxon>Chromadorea</taxon>
        <taxon>Rhabditida</taxon>
        <taxon>Tylenchina</taxon>
        <taxon>Panagrolaimomorpha</taxon>
        <taxon>Strongyloidoidea</taxon>
        <taxon>Steinernematidae</taxon>
        <taxon>Steinernema</taxon>
    </lineage>
</organism>
<accession>A0AA39HQ70</accession>
<comment type="caution">
    <text evidence="1">The sequence shown here is derived from an EMBL/GenBank/DDBJ whole genome shotgun (WGS) entry which is preliminary data.</text>
</comment>
<dbReference type="AlphaFoldDB" id="A0AA39HQ70"/>
<gene>
    <name evidence="1" type="ORF">QR680_004899</name>
</gene>
<sequence>MEVFKPPPPTIRLSHSSPNCLFKPCDSHVHILPPLVFAEDNDEEHVAVADFELGESSSARNELNISLLSISDGASFQSRAYSDCCAMPAYGPDGRTLVKGATVTTASPRSSYVGGLSRRYNHSCDLSAAVFRHHDHFGSLKSHAQNPIAQVSSDILRVSGYSNQFRNLLSARPTHSRRESGPGALVTDFAQLKEVQDAGESFVCDSCGLFAENT</sequence>
<proteinExistence type="predicted"/>
<name>A0AA39HQ70_9BILA</name>
<dbReference type="EMBL" id="JAUCMV010000003">
    <property type="protein sequence ID" value="KAK0410017.1"/>
    <property type="molecule type" value="Genomic_DNA"/>
</dbReference>
<evidence type="ECO:0000313" key="1">
    <source>
        <dbReference type="EMBL" id="KAK0410017.1"/>
    </source>
</evidence>
<reference evidence="1" key="1">
    <citation type="submission" date="2023-06" db="EMBL/GenBank/DDBJ databases">
        <title>Genomic analysis of the entomopathogenic nematode Steinernema hermaphroditum.</title>
        <authorList>
            <person name="Schwarz E.M."/>
            <person name="Heppert J.K."/>
            <person name="Baniya A."/>
            <person name="Schwartz H.T."/>
            <person name="Tan C.-H."/>
            <person name="Antoshechkin I."/>
            <person name="Sternberg P.W."/>
            <person name="Goodrich-Blair H."/>
            <person name="Dillman A.R."/>
        </authorList>
    </citation>
    <scope>NUCLEOTIDE SEQUENCE</scope>
    <source>
        <strain evidence="1">PS9179</strain>
        <tissue evidence="1">Whole animal</tissue>
    </source>
</reference>
<evidence type="ECO:0000313" key="2">
    <source>
        <dbReference type="Proteomes" id="UP001175271"/>
    </source>
</evidence>
<dbReference type="Proteomes" id="UP001175271">
    <property type="component" value="Unassembled WGS sequence"/>
</dbReference>